<comment type="caution">
    <text evidence="1">The sequence shown here is derived from an EMBL/GenBank/DDBJ whole genome shotgun (WGS) entry which is preliminary data.</text>
</comment>
<sequence>MNEANVSLLLSDKEENELSTLLYDHKEPFETYKEPLLRIVVHEFDIIMNIERPYPPFLRQPTYPASQKTREALGLQIKEHLDLAIIRNVCHNEEVEIITPVIVAWHNGKSKMVGDFTALNTYTFPVRVTP</sequence>
<dbReference type="AlphaFoldDB" id="A0A9Q3PBE0"/>
<reference evidence="1" key="1">
    <citation type="submission" date="2021-03" db="EMBL/GenBank/DDBJ databases">
        <title>Draft genome sequence of rust myrtle Austropuccinia psidii MF-1, a brazilian biotype.</title>
        <authorList>
            <person name="Quecine M.C."/>
            <person name="Pachon D.M.R."/>
            <person name="Bonatelli M.L."/>
            <person name="Correr F.H."/>
            <person name="Franceschini L.M."/>
            <person name="Leite T.F."/>
            <person name="Margarido G.R.A."/>
            <person name="Almeida C.A."/>
            <person name="Ferrarezi J.A."/>
            <person name="Labate C.A."/>
        </authorList>
    </citation>
    <scope>NUCLEOTIDE SEQUENCE</scope>
    <source>
        <strain evidence="1">MF-1</strain>
    </source>
</reference>
<name>A0A9Q3PBE0_9BASI</name>
<evidence type="ECO:0000313" key="1">
    <source>
        <dbReference type="EMBL" id="MBW0555903.1"/>
    </source>
</evidence>
<organism evidence="1 2">
    <name type="scientific">Austropuccinia psidii MF-1</name>
    <dbReference type="NCBI Taxonomy" id="1389203"/>
    <lineage>
        <taxon>Eukaryota</taxon>
        <taxon>Fungi</taxon>
        <taxon>Dikarya</taxon>
        <taxon>Basidiomycota</taxon>
        <taxon>Pucciniomycotina</taxon>
        <taxon>Pucciniomycetes</taxon>
        <taxon>Pucciniales</taxon>
        <taxon>Sphaerophragmiaceae</taxon>
        <taxon>Austropuccinia</taxon>
    </lineage>
</organism>
<gene>
    <name evidence="1" type="ORF">O181_095618</name>
</gene>
<proteinExistence type="predicted"/>
<dbReference type="Proteomes" id="UP000765509">
    <property type="component" value="Unassembled WGS sequence"/>
</dbReference>
<dbReference type="InterPro" id="IPR043502">
    <property type="entry name" value="DNA/RNA_pol_sf"/>
</dbReference>
<keyword evidence="2" id="KW-1185">Reference proteome</keyword>
<accession>A0A9Q3PBE0</accession>
<dbReference type="OrthoDB" id="6060525at2759"/>
<dbReference type="SUPFAM" id="SSF56672">
    <property type="entry name" value="DNA/RNA polymerases"/>
    <property type="match status" value="1"/>
</dbReference>
<dbReference type="Gene3D" id="3.10.10.10">
    <property type="entry name" value="HIV Type 1 Reverse Transcriptase, subunit A, domain 1"/>
    <property type="match status" value="1"/>
</dbReference>
<evidence type="ECO:0000313" key="2">
    <source>
        <dbReference type="Proteomes" id="UP000765509"/>
    </source>
</evidence>
<protein>
    <submittedName>
        <fullName evidence="1">Uncharacterized protein</fullName>
    </submittedName>
</protein>
<dbReference type="EMBL" id="AVOT02063081">
    <property type="protein sequence ID" value="MBW0555903.1"/>
    <property type="molecule type" value="Genomic_DNA"/>
</dbReference>